<name>A0A553I5V3_9PEZI</name>
<dbReference type="PANTHER" id="PTHR40260">
    <property type="entry name" value="BLR8190 PROTEIN"/>
    <property type="match status" value="1"/>
</dbReference>
<dbReference type="InterPro" id="IPR009799">
    <property type="entry name" value="EthD_dom"/>
</dbReference>
<comment type="similarity">
    <text evidence="1">Belongs to the tpcK family.</text>
</comment>
<dbReference type="GO" id="GO:0016491">
    <property type="term" value="F:oxidoreductase activity"/>
    <property type="evidence" value="ECO:0007669"/>
    <property type="project" value="InterPro"/>
</dbReference>
<reference evidence="3" key="1">
    <citation type="submission" date="2019-06" db="EMBL/GenBank/DDBJ databases">
        <title>Draft genome sequence of the griseofulvin-producing fungus Xylaria cubensis strain G536.</title>
        <authorList>
            <person name="Mead M.E."/>
            <person name="Raja H.A."/>
            <person name="Steenwyk J.L."/>
            <person name="Knowles S.L."/>
            <person name="Oberlies N.H."/>
            <person name="Rokas A."/>
        </authorList>
    </citation>
    <scope>NUCLEOTIDE SEQUENCE [LARGE SCALE GENOMIC DNA]</scope>
    <source>
        <strain evidence="3">G536</strain>
    </source>
</reference>
<dbReference type="PANTHER" id="PTHR40260:SF2">
    <property type="entry name" value="BLR8190 PROTEIN"/>
    <property type="match status" value="1"/>
</dbReference>
<dbReference type="InterPro" id="IPR011008">
    <property type="entry name" value="Dimeric_a/b-barrel"/>
</dbReference>
<dbReference type="EMBL" id="VFLP01000015">
    <property type="protein sequence ID" value="TRX95576.1"/>
    <property type="molecule type" value="Genomic_DNA"/>
</dbReference>
<dbReference type="SUPFAM" id="SSF54909">
    <property type="entry name" value="Dimeric alpha+beta barrel"/>
    <property type="match status" value="1"/>
</dbReference>
<evidence type="ECO:0008006" key="4">
    <source>
        <dbReference type="Google" id="ProtNLM"/>
    </source>
</evidence>
<accession>A0A553I5V3</accession>
<dbReference type="STRING" id="2512241.A0A553I5V3"/>
<dbReference type="OrthoDB" id="4892971at2759"/>
<dbReference type="NCBIfam" id="TIGR02118">
    <property type="entry name" value="EthD family reductase"/>
    <property type="match status" value="1"/>
</dbReference>
<dbReference type="Proteomes" id="UP000319160">
    <property type="component" value="Unassembled WGS sequence"/>
</dbReference>
<proteinExistence type="inferred from homology"/>
<keyword evidence="3" id="KW-1185">Reference proteome</keyword>
<sequence>MTYITSVVYEKGVTFDMDYYLATHMPLVQKLWGPYGLKSWKVVHYTSPDAPYAVQAWLEWESKEAADKGFPSSDGATIFADVSKFSDKPAVAITGELVGSASW</sequence>
<protein>
    <recommendedName>
        <fullName evidence="4">EthD domain-containing protein</fullName>
    </recommendedName>
</protein>
<comment type="caution">
    <text evidence="2">The sequence shown here is derived from an EMBL/GenBank/DDBJ whole genome shotgun (WGS) entry which is preliminary data.</text>
</comment>
<evidence type="ECO:0000256" key="1">
    <source>
        <dbReference type="ARBA" id="ARBA00005986"/>
    </source>
</evidence>
<dbReference type="Gene3D" id="3.30.70.100">
    <property type="match status" value="1"/>
</dbReference>
<organism evidence="2 3">
    <name type="scientific">Xylaria flabelliformis</name>
    <dbReference type="NCBI Taxonomy" id="2512241"/>
    <lineage>
        <taxon>Eukaryota</taxon>
        <taxon>Fungi</taxon>
        <taxon>Dikarya</taxon>
        <taxon>Ascomycota</taxon>
        <taxon>Pezizomycotina</taxon>
        <taxon>Sordariomycetes</taxon>
        <taxon>Xylariomycetidae</taxon>
        <taxon>Xylariales</taxon>
        <taxon>Xylariaceae</taxon>
        <taxon>Xylaria</taxon>
    </lineage>
</organism>
<dbReference type="AlphaFoldDB" id="A0A553I5V3"/>
<evidence type="ECO:0000313" key="3">
    <source>
        <dbReference type="Proteomes" id="UP000319160"/>
    </source>
</evidence>
<evidence type="ECO:0000313" key="2">
    <source>
        <dbReference type="EMBL" id="TRX95576.1"/>
    </source>
</evidence>
<gene>
    <name evidence="2" type="ORF">FHL15_003534</name>
</gene>